<evidence type="ECO:0000313" key="2">
    <source>
        <dbReference type="Proteomes" id="UP001229421"/>
    </source>
</evidence>
<protein>
    <submittedName>
        <fullName evidence="1">Uncharacterized protein</fullName>
    </submittedName>
</protein>
<comment type="caution">
    <text evidence="1">The sequence shown here is derived from an EMBL/GenBank/DDBJ whole genome shotgun (WGS) entry which is preliminary data.</text>
</comment>
<dbReference type="EMBL" id="JAUHHV010000005">
    <property type="protein sequence ID" value="KAK1424540.1"/>
    <property type="molecule type" value="Genomic_DNA"/>
</dbReference>
<organism evidence="1 2">
    <name type="scientific">Tagetes erecta</name>
    <name type="common">African marigold</name>
    <dbReference type="NCBI Taxonomy" id="13708"/>
    <lineage>
        <taxon>Eukaryota</taxon>
        <taxon>Viridiplantae</taxon>
        <taxon>Streptophyta</taxon>
        <taxon>Embryophyta</taxon>
        <taxon>Tracheophyta</taxon>
        <taxon>Spermatophyta</taxon>
        <taxon>Magnoliopsida</taxon>
        <taxon>eudicotyledons</taxon>
        <taxon>Gunneridae</taxon>
        <taxon>Pentapetalae</taxon>
        <taxon>asterids</taxon>
        <taxon>campanulids</taxon>
        <taxon>Asterales</taxon>
        <taxon>Asteraceae</taxon>
        <taxon>Asteroideae</taxon>
        <taxon>Heliantheae alliance</taxon>
        <taxon>Tageteae</taxon>
        <taxon>Tagetes</taxon>
    </lineage>
</organism>
<dbReference type="Proteomes" id="UP001229421">
    <property type="component" value="Unassembled WGS sequence"/>
</dbReference>
<dbReference type="AlphaFoldDB" id="A0AAD8KRQ3"/>
<keyword evidence="2" id="KW-1185">Reference proteome</keyword>
<evidence type="ECO:0000313" key="1">
    <source>
        <dbReference type="EMBL" id="KAK1424540.1"/>
    </source>
</evidence>
<proteinExistence type="predicted"/>
<name>A0AAD8KRQ3_TARER</name>
<gene>
    <name evidence="1" type="ORF">QVD17_19870</name>
</gene>
<sequence>MGRRKRNHAFSFTATDIHVVNVVVLHVIRHRRRFASFRRNSVEYLHYVQHTPKLSLCFHMYVYITYIYINRSSSNCCCC</sequence>
<accession>A0AAD8KRQ3</accession>
<reference evidence="1" key="1">
    <citation type="journal article" date="2023" name="bioRxiv">
        <title>Improved chromosome-level genome assembly for marigold (Tagetes erecta).</title>
        <authorList>
            <person name="Jiang F."/>
            <person name="Yuan L."/>
            <person name="Wang S."/>
            <person name="Wang H."/>
            <person name="Xu D."/>
            <person name="Wang A."/>
            <person name="Fan W."/>
        </authorList>
    </citation>
    <scope>NUCLEOTIDE SEQUENCE</scope>
    <source>
        <strain evidence="1">WSJ</strain>
        <tissue evidence="1">Leaf</tissue>
    </source>
</reference>